<dbReference type="eggNOG" id="ENOG502S24T">
    <property type="taxonomic scope" value="Eukaryota"/>
</dbReference>
<dbReference type="RefSeq" id="NP_500684.2">
    <property type="nucleotide sequence ID" value="NM_068283.4"/>
</dbReference>
<dbReference type="PANTHER" id="PTHR18841:SF0">
    <property type="entry name" value="VITELLINE MEMBRANE OUTER LAYER 1 HOMOLOG A-RELATED"/>
    <property type="match status" value="1"/>
</dbReference>
<evidence type="ECO:0000313" key="4">
    <source>
        <dbReference type="WormBase" id="Y9C9A.1"/>
    </source>
</evidence>
<dbReference type="FunCoup" id="Q9N2S5">
    <property type="interactions" value="17"/>
</dbReference>
<sequence>MIVLITLLLFAIPILCNKVELRSPRVTTFGDWNSWARCRDGEFAYAIQVKVEGKQGSRGDDTGLNAVALYCRPLGSDAISRNNKIMSGEAPWGGWGGIKYCPNNKVLIGFTLRSEQNQRDGDDCAADNFAGYCGTPHGPRNRDSRIQGDGTGWGDWTDDQWCPEGYAVCGIQSQIEKEQGRGDDTAVNNVDLECCQVGVSSCNPGYSLVRIGEYDNRRGAGTVTKEFQQRVSITKTSGVTTTLSNSEKYSVSKAIEAGISATHGMFTAKVNTALTKTSERITTSQLQRMIQDATTHERIEKITFTVPAWHRVIVEQLIITCGGYEVGIAKTISRS</sequence>
<keyword evidence="3" id="KW-1185">Reference proteome</keyword>
<dbReference type="KEGG" id="cel:CELE_Y9C9A.1"/>
<dbReference type="HOGENOM" id="CLU_042196_0_0_1"/>
<dbReference type="SUPFAM" id="SSF51092">
    <property type="entry name" value="Vitelline membrane outer protein-I (VMO-I)"/>
    <property type="match status" value="1"/>
</dbReference>
<accession>Q9N2S5</accession>
<dbReference type="AGR" id="WB:WBGene00021176"/>
<name>Q9N2S5_CAEEL</name>
<proteinExistence type="predicted"/>
<evidence type="ECO:0000313" key="2">
    <source>
        <dbReference type="EMBL" id="CCD68684.2"/>
    </source>
</evidence>
<dbReference type="CTD" id="189407"/>
<gene>
    <name evidence="2 4" type="primary">txt-3</name>
    <name evidence="2" type="ORF">CELE_Y9C9A.1</name>
    <name evidence="4" type="ORF">Y9C9A.1</name>
</gene>
<dbReference type="Proteomes" id="UP000001940">
    <property type="component" value="Chromosome IV"/>
</dbReference>
<feature type="chain" id="PRO_5004330320" evidence="1">
    <location>
        <begin position="17"/>
        <end position="335"/>
    </location>
</feature>
<dbReference type="PANTHER" id="PTHR18841">
    <property type="entry name" value="VITELLINE MEMBRANE OUTER LAYER PROTEIN I-RELATED"/>
    <property type="match status" value="1"/>
</dbReference>
<evidence type="ECO:0000313" key="3">
    <source>
        <dbReference type="Proteomes" id="UP000001940"/>
    </source>
</evidence>
<evidence type="ECO:0000256" key="1">
    <source>
        <dbReference type="SAM" id="SignalP"/>
    </source>
</evidence>
<dbReference type="InParanoid" id="Q9N2S5"/>
<dbReference type="Pfam" id="PF03762">
    <property type="entry name" value="VOMI"/>
    <property type="match status" value="1"/>
</dbReference>
<protein>
    <submittedName>
        <fullName evidence="2">Vitelline membrane outer layer protein 1</fullName>
    </submittedName>
</protein>
<dbReference type="CDD" id="cd00220">
    <property type="entry name" value="VMO-I"/>
    <property type="match status" value="1"/>
</dbReference>
<dbReference type="OrthoDB" id="6329319at2759"/>
<dbReference type="Gene3D" id="2.100.10.20">
    <property type="entry name" value="Vitelline membrane outer layer protein I (VOMI)"/>
    <property type="match status" value="1"/>
</dbReference>
<dbReference type="AlphaFoldDB" id="Q9N2S5"/>
<dbReference type="PaxDb" id="6239-Y9C9A.1"/>
<reference evidence="2 3" key="1">
    <citation type="journal article" date="1998" name="Science">
        <title>Genome sequence of the nematode C. elegans: a platform for investigating biology.</title>
        <authorList>
            <consortium name="The C. elegans sequencing consortium"/>
            <person name="Sulson J.E."/>
            <person name="Waterston R."/>
        </authorList>
    </citation>
    <scope>NUCLEOTIDE SEQUENCE [LARGE SCALE GENOMIC DNA]</scope>
    <source>
        <strain evidence="2 3">Bristol N2</strain>
    </source>
</reference>
<dbReference type="InterPro" id="IPR005515">
    <property type="entry name" value="VOMI"/>
</dbReference>
<dbReference type="Bgee" id="WBGene00021176">
    <property type="expression patterns" value="Expressed in larva"/>
</dbReference>
<feature type="signal peptide" evidence="1">
    <location>
        <begin position="1"/>
        <end position="16"/>
    </location>
</feature>
<organism evidence="2 3">
    <name type="scientific">Caenorhabditis elegans</name>
    <dbReference type="NCBI Taxonomy" id="6239"/>
    <lineage>
        <taxon>Eukaryota</taxon>
        <taxon>Metazoa</taxon>
        <taxon>Ecdysozoa</taxon>
        <taxon>Nematoda</taxon>
        <taxon>Chromadorea</taxon>
        <taxon>Rhabditida</taxon>
        <taxon>Rhabditina</taxon>
        <taxon>Rhabditomorpha</taxon>
        <taxon>Rhabditoidea</taxon>
        <taxon>Rhabditidae</taxon>
        <taxon>Peloderinae</taxon>
        <taxon>Caenorhabditis</taxon>
    </lineage>
</organism>
<dbReference type="STRING" id="6239.Y9C9A.1.1"/>
<dbReference type="EMBL" id="BX284604">
    <property type="protein sequence ID" value="CCD68684.2"/>
    <property type="molecule type" value="Genomic_DNA"/>
</dbReference>
<dbReference type="WormBase" id="Y9C9A.1">
    <property type="protein sequence ID" value="CE48217"/>
    <property type="gene ID" value="WBGene00021176"/>
    <property type="gene designation" value="txt-3"/>
</dbReference>
<dbReference type="SMR" id="Q9N2S5"/>
<dbReference type="GeneID" id="189407"/>
<dbReference type="GO" id="GO:0005615">
    <property type="term" value="C:extracellular space"/>
    <property type="evidence" value="ECO:0000318"/>
    <property type="project" value="GO_Central"/>
</dbReference>
<dbReference type="UCSC" id="Y9C9A.1">
    <property type="organism name" value="c. elegans"/>
</dbReference>
<keyword evidence="1" id="KW-0732">Signal</keyword>
<dbReference type="InterPro" id="IPR036706">
    <property type="entry name" value="VOMI_sf"/>
</dbReference>
<dbReference type="OMA" id="ISATHGM"/>